<accession>F0SXX1</accession>
<gene>
    <name evidence="2" type="ordered locus">Sgly_2761</name>
</gene>
<proteinExistence type="predicted"/>
<dbReference type="PANTHER" id="PTHR30024">
    <property type="entry name" value="ALIPHATIC SULFONATES-BINDING PROTEIN-RELATED"/>
    <property type="match status" value="1"/>
</dbReference>
<dbReference type="EMBL" id="CP002547">
    <property type="protein sequence ID" value="ADY57032.1"/>
    <property type="molecule type" value="Genomic_DNA"/>
</dbReference>
<reference evidence="2 3" key="1">
    <citation type="journal article" date="2011" name="Stand. Genomic Sci.">
        <title>Complete genome sequence of Syntrophobotulus glycolicus type strain (FlGlyR).</title>
        <authorList>
            <person name="Han C."/>
            <person name="Mwirichia R."/>
            <person name="Chertkov O."/>
            <person name="Held B."/>
            <person name="Lapidus A."/>
            <person name="Nolan M."/>
            <person name="Lucas S."/>
            <person name="Hammon N."/>
            <person name="Deshpande S."/>
            <person name="Cheng J.F."/>
            <person name="Tapia R."/>
            <person name="Goodwin L."/>
            <person name="Pitluck S."/>
            <person name="Huntemann M."/>
            <person name="Liolios K."/>
            <person name="Ivanova N."/>
            <person name="Pagani I."/>
            <person name="Mavromatis K."/>
            <person name="Ovchinikova G."/>
            <person name="Pati A."/>
            <person name="Chen A."/>
            <person name="Palaniappan K."/>
            <person name="Land M."/>
            <person name="Hauser L."/>
            <person name="Brambilla E.M."/>
            <person name="Rohde M."/>
            <person name="Spring S."/>
            <person name="Sikorski J."/>
            <person name="Goker M."/>
            <person name="Woyke T."/>
            <person name="Bristow J."/>
            <person name="Eisen J.A."/>
            <person name="Markowitz V."/>
            <person name="Hugenholtz P."/>
            <person name="Kyrpides N.C."/>
            <person name="Klenk H.P."/>
            <person name="Detter J.C."/>
        </authorList>
    </citation>
    <scope>NUCLEOTIDE SEQUENCE [LARGE SCALE GENOMIC DNA]</scope>
    <source>
        <strain evidence="3">DSM 8271 / FlGlyR</strain>
    </source>
</reference>
<dbReference type="STRING" id="645991.Sgly_2761"/>
<name>F0SXX1_SYNGF</name>
<evidence type="ECO:0000259" key="1">
    <source>
        <dbReference type="Pfam" id="PF09084"/>
    </source>
</evidence>
<dbReference type="AlphaFoldDB" id="F0SXX1"/>
<reference evidence="3" key="2">
    <citation type="submission" date="2011-02" db="EMBL/GenBank/DDBJ databases">
        <title>The complete genome of Syntrophobotulus glycolicus DSM 8271.</title>
        <authorList>
            <person name="Lucas S."/>
            <person name="Copeland A."/>
            <person name="Lapidus A."/>
            <person name="Bruce D."/>
            <person name="Goodwin L."/>
            <person name="Pitluck S."/>
            <person name="Kyrpides N."/>
            <person name="Mavromatis K."/>
            <person name="Pagani I."/>
            <person name="Ivanova N."/>
            <person name="Mikhailova N."/>
            <person name="Chertkov O."/>
            <person name="Held B."/>
            <person name="Detter J.C."/>
            <person name="Tapia R."/>
            <person name="Han C."/>
            <person name="Land M."/>
            <person name="Hauser L."/>
            <person name="Markowitz V."/>
            <person name="Cheng J.-F."/>
            <person name="Hugenholtz P."/>
            <person name="Woyke T."/>
            <person name="Wu D."/>
            <person name="Spring S."/>
            <person name="Schroeder M."/>
            <person name="Brambilla E."/>
            <person name="Klenk H.-P."/>
            <person name="Eisen J.A."/>
        </authorList>
    </citation>
    <scope>NUCLEOTIDE SEQUENCE [LARGE SCALE GENOMIC DNA]</scope>
    <source>
        <strain evidence="3">DSM 8271 / FlGlyR</strain>
    </source>
</reference>
<dbReference type="SUPFAM" id="SSF53850">
    <property type="entry name" value="Periplasmic binding protein-like II"/>
    <property type="match status" value="1"/>
</dbReference>
<sequence>MKFLENSRLFLIGFLLIAGMLLVSGCNVPKAGESGQKIRIAYQGEVYEAPLFVAAENGYFKESGLEVELVKADFPSSIQQLSRREIHGLTCDYRIFKALEQGLDLKLAAGLHSECVQIVSAAKSGLTSVKDLKGKTIGTDAEGNAGMVIGSSVLESAGLDLKKDIQWKIYSSDQLEDALFKGEVDAISIPEQADPETAEENKDLRVLFGSSSETNDQSLGAYRHFYASFVGLEGGFLNERPEQAFALIRAWLKGAQWMSENQSEALELVREKKYVEGDANQIVQTAEDYMWMPGVRNAKENISTYLKQQKAMGLLSNDLNEKEWLNQICSQILPDFSRS</sequence>
<feature type="domain" description="SsuA/THI5-like" evidence="1">
    <location>
        <begin position="48"/>
        <end position="265"/>
    </location>
</feature>
<organism evidence="2 3">
    <name type="scientific">Syntrophobotulus glycolicus (strain DSM 8271 / FlGlyR)</name>
    <dbReference type="NCBI Taxonomy" id="645991"/>
    <lineage>
        <taxon>Bacteria</taxon>
        <taxon>Bacillati</taxon>
        <taxon>Bacillota</taxon>
        <taxon>Clostridia</taxon>
        <taxon>Eubacteriales</taxon>
        <taxon>Desulfitobacteriaceae</taxon>
        <taxon>Syntrophobotulus</taxon>
    </lineage>
</organism>
<dbReference type="KEGG" id="sgy:Sgly_2761"/>
<dbReference type="OrthoDB" id="9815602at2"/>
<evidence type="ECO:0000313" key="3">
    <source>
        <dbReference type="Proteomes" id="UP000007488"/>
    </source>
</evidence>
<evidence type="ECO:0000313" key="2">
    <source>
        <dbReference type="EMBL" id="ADY57032.1"/>
    </source>
</evidence>
<dbReference type="RefSeq" id="WP_013625852.1">
    <property type="nucleotide sequence ID" value="NC_015172.1"/>
</dbReference>
<dbReference type="Proteomes" id="UP000007488">
    <property type="component" value="Chromosome"/>
</dbReference>
<dbReference type="Pfam" id="PF09084">
    <property type="entry name" value="NMT1"/>
    <property type="match status" value="1"/>
</dbReference>
<dbReference type="eggNOG" id="COG0715">
    <property type="taxonomic scope" value="Bacteria"/>
</dbReference>
<dbReference type="InterPro" id="IPR015168">
    <property type="entry name" value="SsuA/THI5"/>
</dbReference>
<protein>
    <recommendedName>
        <fullName evidence="1">SsuA/THI5-like domain-containing protein</fullName>
    </recommendedName>
</protein>
<dbReference type="HOGENOM" id="CLU_054373_0_0_9"/>
<keyword evidence="3" id="KW-1185">Reference proteome</keyword>
<dbReference type="PROSITE" id="PS51257">
    <property type="entry name" value="PROKAR_LIPOPROTEIN"/>
    <property type="match status" value="1"/>
</dbReference>
<dbReference type="Gene3D" id="3.40.190.10">
    <property type="entry name" value="Periplasmic binding protein-like II"/>
    <property type="match status" value="2"/>
</dbReference>